<dbReference type="GO" id="GO:0050660">
    <property type="term" value="F:flavin adenine dinucleotide binding"/>
    <property type="evidence" value="ECO:0007669"/>
    <property type="project" value="TreeGrafter"/>
</dbReference>
<feature type="binding site" evidence="5">
    <location>
        <position position="61"/>
    </location>
    <ligand>
        <name>FAD</name>
        <dbReference type="ChEBI" id="CHEBI:57692"/>
    </ligand>
</feature>
<evidence type="ECO:0000256" key="2">
    <source>
        <dbReference type="ARBA" id="ARBA00022630"/>
    </source>
</evidence>
<feature type="binding site" evidence="5">
    <location>
        <position position="299"/>
    </location>
    <ligand>
        <name>NAD(+)</name>
        <dbReference type="ChEBI" id="CHEBI:57540"/>
    </ligand>
</feature>
<dbReference type="EMBL" id="CP021383">
    <property type="protein sequence ID" value="ARU52676.1"/>
    <property type="molecule type" value="Genomic_DNA"/>
</dbReference>
<feature type="binding site" evidence="5">
    <location>
        <position position="122"/>
    </location>
    <ligand>
        <name>FAD</name>
        <dbReference type="ChEBI" id="CHEBI:57692"/>
    </ligand>
</feature>
<dbReference type="GO" id="GO:0006103">
    <property type="term" value="P:2-oxoglutarate metabolic process"/>
    <property type="evidence" value="ECO:0007669"/>
    <property type="project" value="TreeGrafter"/>
</dbReference>
<dbReference type="InterPro" id="IPR050151">
    <property type="entry name" value="Class-I_Pyr_Nuc-Dis_Oxidored"/>
</dbReference>
<feature type="domain" description="Pyridine nucleotide-disulphide oxidoreductase dimerisation" evidence="7">
    <location>
        <begin position="413"/>
        <end position="518"/>
    </location>
</feature>
<dbReference type="KEGG" id="cceu:CBR64_15700"/>
<dbReference type="SUPFAM" id="SSF51905">
    <property type="entry name" value="FAD/NAD(P)-binding domain"/>
    <property type="match status" value="1"/>
</dbReference>
<gene>
    <name evidence="9" type="ORF">CBR64_15700</name>
</gene>
<dbReference type="AlphaFoldDB" id="A0A1Y0HYS9"/>
<evidence type="ECO:0000256" key="6">
    <source>
        <dbReference type="PIRSR" id="PIRSR000350-4"/>
    </source>
</evidence>
<dbReference type="InterPro" id="IPR001100">
    <property type="entry name" value="Pyr_nuc-diS_OxRdtase"/>
</dbReference>
<sequence>MTSDPQQETAPDDTYDVIVIGGGPVGENAADRAGRTGLSVALVEAELVGGECSYWACIPSKTLLRPGAARAEARGVPGVGVDDALDVPAVLARRDAMVADWDDGGQVSWVEGAGIALVRGLGRIVAPRLVEVVAEEPDADPDDLPRTRRLAARHAVIVATGSVPVLPDVPGLADANPWTSREATAVEDVPESLAIVGGGVVATEMAVAFADLGARVTVLSRGRLLGRTEPWAGEAVAASMRELGVDVRLGVATESVEALPDGGARLTLSAVGSRQGEGGADGTPDLSPVTAERVLVATGRVPRTQDLGVDAVGLVPGRALDVDDTMLVQGLPQDAAEGAEGGWLYAAGDVTGRVATTHQGKYQGRVVGDVVAARFGDPDADGAPTAGERAPAVGTAPEPWSRFAATADGVASPQVVFTRPEVAAVGHTEASAREAGIDVRVVRYDLANVSGAAVRAEDYAGSAQLVVDAAREVVVGATFVGPDAAEMLHAATIAVVGEVPLRRLWHAVPSYPTVSEVWLRFLEEYGL</sequence>
<dbReference type="Gene3D" id="3.30.390.30">
    <property type="match status" value="1"/>
</dbReference>
<dbReference type="InterPro" id="IPR004099">
    <property type="entry name" value="Pyr_nucl-diS_OxRdtase_dimer"/>
</dbReference>
<dbReference type="GO" id="GO:0004148">
    <property type="term" value="F:dihydrolipoyl dehydrogenase (NADH) activity"/>
    <property type="evidence" value="ECO:0007669"/>
    <property type="project" value="TreeGrafter"/>
</dbReference>
<dbReference type="PANTHER" id="PTHR22912:SF151">
    <property type="entry name" value="DIHYDROLIPOYL DEHYDROGENASE, MITOCHONDRIAL"/>
    <property type="match status" value="1"/>
</dbReference>
<dbReference type="InterPro" id="IPR036188">
    <property type="entry name" value="FAD/NAD-bd_sf"/>
</dbReference>
<evidence type="ECO:0000256" key="3">
    <source>
        <dbReference type="ARBA" id="ARBA00022827"/>
    </source>
</evidence>
<keyword evidence="5" id="KW-0547">Nucleotide-binding</keyword>
<keyword evidence="4 5" id="KW-0520">NAD</keyword>
<protein>
    <submittedName>
        <fullName evidence="9">Pyridine nucleotide-disulfide oxidoreductase</fullName>
    </submittedName>
</protein>
<dbReference type="Gene3D" id="3.50.50.60">
    <property type="entry name" value="FAD/NAD(P)-binding domain"/>
    <property type="match status" value="2"/>
</dbReference>
<evidence type="ECO:0000256" key="5">
    <source>
        <dbReference type="PIRSR" id="PIRSR000350-3"/>
    </source>
</evidence>
<evidence type="ECO:0000259" key="8">
    <source>
        <dbReference type="Pfam" id="PF07992"/>
    </source>
</evidence>
<dbReference type="PIRSF" id="PIRSF000350">
    <property type="entry name" value="Mercury_reductase_MerA"/>
    <property type="match status" value="1"/>
</dbReference>
<evidence type="ECO:0000259" key="7">
    <source>
        <dbReference type="Pfam" id="PF02852"/>
    </source>
</evidence>
<accession>A0A1Y0HYS9</accession>
<evidence type="ECO:0000256" key="4">
    <source>
        <dbReference type="ARBA" id="ARBA00023027"/>
    </source>
</evidence>
<keyword evidence="3 5" id="KW-0274">FAD</keyword>
<comment type="cofactor">
    <cofactor evidence="5">
        <name>FAD</name>
        <dbReference type="ChEBI" id="CHEBI:57692"/>
    </cofactor>
    <text evidence="5">Binds 1 FAD per subunit.</text>
</comment>
<dbReference type="RefSeq" id="WP_087471633.1">
    <property type="nucleotide sequence ID" value="NZ_CP021383.1"/>
</dbReference>
<comment type="similarity">
    <text evidence="1">Belongs to the class-I pyridine nucleotide-disulfide oxidoreductase family.</text>
</comment>
<dbReference type="PRINTS" id="PR00368">
    <property type="entry name" value="FADPNR"/>
</dbReference>
<keyword evidence="2" id="KW-0285">Flavoprotein</keyword>
<dbReference type="Pfam" id="PF07992">
    <property type="entry name" value="Pyr_redox_2"/>
    <property type="match status" value="1"/>
</dbReference>
<dbReference type="InterPro" id="IPR016156">
    <property type="entry name" value="FAD/NAD-linked_Rdtase_dimer_sf"/>
</dbReference>
<organism evidence="9 10">
    <name type="scientific">Cellulosimicrobium cellulans</name>
    <name type="common">Arthrobacter luteus</name>
    <dbReference type="NCBI Taxonomy" id="1710"/>
    <lineage>
        <taxon>Bacteria</taxon>
        <taxon>Bacillati</taxon>
        <taxon>Actinomycetota</taxon>
        <taxon>Actinomycetes</taxon>
        <taxon>Micrococcales</taxon>
        <taxon>Promicromonosporaceae</taxon>
        <taxon>Cellulosimicrobium</taxon>
    </lineage>
</organism>
<dbReference type="PANTHER" id="PTHR22912">
    <property type="entry name" value="DISULFIDE OXIDOREDUCTASE"/>
    <property type="match status" value="1"/>
</dbReference>
<feature type="binding site" evidence="5">
    <location>
        <begin position="197"/>
        <end position="204"/>
    </location>
    <ligand>
        <name>NAD(+)</name>
        <dbReference type="ChEBI" id="CHEBI:57540"/>
    </ligand>
</feature>
<feature type="binding site" evidence="5">
    <location>
        <position position="349"/>
    </location>
    <ligand>
        <name>FAD</name>
        <dbReference type="ChEBI" id="CHEBI:57692"/>
    </ligand>
</feature>
<feature type="domain" description="FAD/NAD(P)-binding" evidence="8">
    <location>
        <begin position="15"/>
        <end position="364"/>
    </location>
</feature>
<reference evidence="9 10" key="1">
    <citation type="submission" date="2017-05" db="EMBL/GenBank/DDBJ databases">
        <authorList>
            <person name="Song R."/>
            <person name="Chenine A.L."/>
            <person name="Ruprecht R.M."/>
        </authorList>
    </citation>
    <scope>NUCLEOTIDE SEQUENCE [LARGE SCALE GENOMIC DNA]</scope>
    <source>
        <strain evidence="9 10">PSBB019</strain>
    </source>
</reference>
<dbReference type="Pfam" id="PF02852">
    <property type="entry name" value="Pyr_redox_dim"/>
    <property type="match status" value="1"/>
</dbReference>
<dbReference type="PRINTS" id="PR00411">
    <property type="entry name" value="PNDRDTASEI"/>
</dbReference>
<feature type="disulfide bond" description="Redox-active" evidence="6">
    <location>
        <begin position="52"/>
        <end position="57"/>
    </location>
</feature>
<evidence type="ECO:0000313" key="9">
    <source>
        <dbReference type="EMBL" id="ARU52676.1"/>
    </source>
</evidence>
<proteinExistence type="inferred from homology"/>
<evidence type="ECO:0000313" key="10">
    <source>
        <dbReference type="Proteomes" id="UP000196228"/>
    </source>
</evidence>
<feature type="binding site" evidence="5">
    <location>
        <begin position="160"/>
        <end position="162"/>
    </location>
    <ligand>
        <name>FAD</name>
        <dbReference type="ChEBI" id="CHEBI:57692"/>
    </ligand>
</feature>
<dbReference type="Proteomes" id="UP000196228">
    <property type="component" value="Chromosome"/>
</dbReference>
<dbReference type="OrthoDB" id="9800167at2"/>
<dbReference type="SUPFAM" id="SSF55424">
    <property type="entry name" value="FAD/NAD-linked reductases, dimerisation (C-terminal) domain"/>
    <property type="match status" value="1"/>
</dbReference>
<name>A0A1Y0HYS9_CELCE</name>
<evidence type="ECO:0000256" key="1">
    <source>
        <dbReference type="ARBA" id="ARBA00007532"/>
    </source>
</evidence>
<dbReference type="InterPro" id="IPR023753">
    <property type="entry name" value="FAD/NAD-binding_dom"/>
</dbReference>